<dbReference type="GO" id="GO:0005886">
    <property type="term" value="C:plasma membrane"/>
    <property type="evidence" value="ECO:0007669"/>
    <property type="project" value="TreeGrafter"/>
</dbReference>
<keyword evidence="9" id="KW-1185">Reference proteome</keyword>
<evidence type="ECO:0000256" key="6">
    <source>
        <dbReference type="SAM" id="MobiDB-lite"/>
    </source>
</evidence>
<name>A0A0H2RLR9_9AGAM</name>
<accession>A0A0H2RLR9</accession>
<proteinExistence type="predicted"/>
<protein>
    <submittedName>
        <fullName evidence="8">MFS general substrate transporter</fullName>
    </submittedName>
</protein>
<feature type="transmembrane region" description="Helical" evidence="7">
    <location>
        <begin position="467"/>
        <end position="487"/>
    </location>
</feature>
<dbReference type="OrthoDB" id="9986881at2759"/>
<feature type="transmembrane region" description="Helical" evidence="7">
    <location>
        <begin position="376"/>
        <end position="393"/>
    </location>
</feature>
<feature type="transmembrane region" description="Helical" evidence="7">
    <location>
        <begin position="56"/>
        <end position="77"/>
    </location>
</feature>
<feature type="transmembrane region" description="Helical" evidence="7">
    <location>
        <begin position="430"/>
        <end position="455"/>
    </location>
</feature>
<evidence type="ECO:0000256" key="3">
    <source>
        <dbReference type="ARBA" id="ARBA00022692"/>
    </source>
</evidence>
<keyword evidence="5 7" id="KW-0472">Membrane</keyword>
<evidence type="ECO:0000256" key="5">
    <source>
        <dbReference type="ARBA" id="ARBA00023136"/>
    </source>
</evidence>
<dbReference type="PANTHER" id="PTHR23502">
    <property type="entry name" value="MAJOR FACILITATOR SUPERFAMILY"/>
    <property type="match status" value="1"/>
</dbReference>
<feature type="transmembrane region" description="Helical" evidence="7">
    <location>
        <begin position="184"/>
        <end position="207"/>
    </location>
</feature>
<feature type="region of interest" description="Disordered" evidence="6">
    <location>
        <begin position="510"/>
        <end position="560"/>
    </location>
</feature>
<feature type="transmembrane region" description="Helical" evidence="7">
    <location>
        <begin position="122"/>
        <end position="140"/>
    </location>
</feature>
<feature type="transmembrane region" description="Helical" evidence="7">
    <location>
        <begin position="288"/>
        <end position="307"/>
    </location>
</feature>
<evidence type="ECO:0000313" key="8">
    <source>
        <dbReference type="EMBL" id="KLO12517.1"/>
    </source>
</evidence>
<keyword evidence="2" id="KW-0813">Transport</keyword>
<dbReference type="InterPro" id="IPR011701">
    <property type="entry name" value="MFS"/>
</dbReference>
<reference evidence="8 9" key="1">
    <citation type="submission" date="2015-04" db="EMBL/GenBank/DDBJ databases">
        <title>Complete genome sequence of Schizopora paradoxa KUC8140, a cosmopolitan wood degrader in East Asia.</title>
        <authorList>
            <consortium name="DOE Joint Genome Institute"/>
            <person name="Min B."/>
            <person name="Park H."/>
            <person name="Jang Y."/>
            <person name="Kim J.-J."/>
            <person name="Kim K.H."/>
            <person name="Pangilinan J."/>
            <person name="Lipzen A."/>
            <person name="Riley R."/>
            <person name="Grigoriev I.V."/>
            <person name="Spatafora J.W."/>
            <person name="Choi I.-G."/>
        </authorList>
    </citation>
    <scope>NUCLEOTIDE SEQUENCE [LARGE SCALE GENOMIC DNA]</scope>
    <source>
        <strain evidence="8 9">KUC8140</strain>
    </source>
</reference>
<organism evidence="8 9">
    <name type="scientific">Schizopora paradoxa</name>
    <dbReference type="NCBI Taxonomy" id="27342"/>
    <lineage>
        <taxon>Eukaryota</taxon>
        <taxon>Fungi</taxon>
        <taxon>Dikarya</taxon>
        <taxon>Basidiomycota</taxon>
        <taxon>Agaricomycotina</taxon>
        <taxon>Agaricomycetes</taxon>
        <taxon>Hymenochaetales</taxon>
        <taxon>Schizoporaceae</taxon>
        <taxon>Schizopora</taxon>
    </lineage>
</organism>
<dbReference type="InterPro" id="IPR036259">
    <property type="entry name" value="MFS_trans_sf"/>
</dbReference>
<evidence type="ECO:0000256" key="1">
    <source>
        <dbReference type="ARBA" id="ARBA00004141"/>
    </source>
</evidence>
<sequence length="560" mass="61482">MDPKLLSLAETASVNGASISPTVNDERQLNEPEVELVYFDENDPEDPKNWSETKKVTTIAMLCAMAFCGVFGSSSYAPGEPQVMRMFGVNAEAASVGLTVYVLGFAFGPLLCPMSELFGRRLPYLISWPLLVACIAPSAWVNNFAVILVFRFLTGVTSACTLTNGSGVISDMYSNEPRKLAKAIVYYSFCPLSGPIFGSLIGFFVAAHMTHGLWVIRIHFFFAVALLPLPFLLPETHAPTLLTQRAKRLRANGRTNAYAVHELHKYTLRELVKKHIGRPVAMLIREPILQGAAVWITLAYSIIYFFFEAFPVVFVEQNHIPFQLGGLPFTGITIGMLICVFTTDVATRLSKRVTIPFIDPPVVGTPVTAPEAGLKAILPAVLFMPISLFWFAWTSKGNVHWISPILAGIPFGYSMLCIFNSFITYSSHTYMIYASSALAANTLARSIIASVLPVVAHPLLNNLGTEWGVSIFAFLSLGLLPIPLIFVRYGSLLREKSHFAREAREVIAATRNQATDNDNTGDDSAPIDEKEEKRNINDLESGNGIEVTARPSIEKNASSE</sequence>
<dbReference type="Proteomes" id="UP000053477">
    <property type="component" value="Unassembled WGS sequence"/>
</dbReference>
<dbReference type="SUPFAM" id="SSF103473">
    <property type="entry name" value="MFS general substrate transporter"/>
    <property type="match status" value="1"/>
</dbReference>
<evidence type="ECO:0000313" key="9">
    <source>
        <dbReference type="Proteomes" id="UP000053477"/>
    </source>
</evidence>
<keyword evidence="3 7" id="KW-0812">Transmembrane</keyword>
<evidence type="ECO:0000256" key="4">
    <source>
        <dbReference type="ARBA" id="ARBA00022989"/>
    </source>
</evidence>
<dbReference type="AlphaFoldDB" id="A0A0H2RLR9"/>
<dbReference type="CDD" id="cd17323">
    <property type="entry name" value="MFS_Tpo1_MDR_like"/>
    <property type="match status" value="1"/>
</dbReference>
<gene>
    <name evidence="8" type="ORF">SCHPADRAFT_414198</name>
</gene>
<dbReference type="PANTHER" id="PTHR23502:SF132">
    <property type="entry name" value="POLYAMINE TRANSPORTER 2-RELATED"/>
    <property type="match status" value="1"/>
</dbReference>
<keyword evidence="4 7" id="KW-1133">Transmembrane helix</keyword>
<feature type="transmembrane region" description="Helical" evidence="7">
    <location>
        <begin position="327"/>
        <end position="346"/>
    </location>
</feature>
<dbReference type="Gene3D" id="1.20.1250.20">
    <property type="entry name" value="MFS general substrate transporter like domains"/>
    <property type="match status" value="1"/>
</dbReference>
<dbReference type="GO" id="GO:0022857">
    <property type="term" value="F:transmembrane transporter activity"/>
    <property type="evidence" value="ECO:0007669"/>
    <property type="project" value="InterPro"/>
</dbReference>
<feature type="transmembrane region" description="Helical" evidence="7">
    <location>
        <begin position="213"/>
        <end position="233"/>
    </location>
</feature>
<feature type="transmembrane region" description="Helical" evidence="7">
    <location>
        <begin position="89"/>
        <end position="110"/>
    </location>
</feature>
<dbReference type="InParanoid" id="A0A0H2RLR9"/>
<feature type="transmembrane region" description="Helical" evidence="7">
    <location>
        <begin position="399"/>
        <end position="423"/>
    </location>
</feature>
<dbReference type="STRING" id="27342.A0A0H2RLR9"/>
<evidence type="ECO:0000256" key="2">
    <source>
        <dbReference type="ARBA" id="ARBA00022448"/>
    </source>
</evidence>
<evidence type="ECO:0000256" key="7">
    <source>
        <dbReference type="SAM" id="Phobius"/>
    </source>
</evidence>
<dbReference type="Pfam" id="PF07690">
    <property type="entry name" value="MFS_1"/>
    <property type="match status" value="1"/>
</dbReference>
<dbReference type="EMBL" id="KQ085976">
    <property type="protein sequence ID" value="KLO12517.1"/>
    <property type="molecule type" value="Genomic_DNA"/>
</dbReference>
<comment type="subcellular location">
    <subcellularLocation>
        <location evidence="1">Membrane</location>
        <topology evidence="1">Multi-pass membrane protein</topology>
    </subcellularLocation>
</comment>
<feature type="compositionally biased region" description="Basic and acidic residues" evidence="6">
    <location>
        <begin position="527"/>
        <end position="537"/>
    </location>
</feature>